<evidence type="ECO:0000259" key="6">
    <source>
        <dbReference type="Pfam" id="PF13382"/>
    </source>
</evidence>
<dbReference type="InterPro" id="IPR006680">
    <property type="entry name" value="Amidohydro-rel"/>
</dbReference>
<sequence length="567" mass="63181">MLTGGKYLNVYTGEFVKSDIWLADRFIAKLTDKKPPNDSRIVDISGKFVVPGFIDGHIHVESSLLDPVNFSKAAINCGVTGIVTDFHEAGVTCGKEGLLAMRRAFQETPLKSFWVTPISLPFLPEIQSTVSSLSEEEALELLEYPETLGLSEVMGDKFVKLVREGGGGEMEVIRRALLDRKLPEGHLFQTLGDELDALIGLGISSDHEPRGKSEVVEKITKGLFVMLREGTLASEIQTLAGVIKEEDLPPSRFGLVSDDMLARDMTRQGYMVDKINKAKEQGVDTVEALKMVTYNVARHYRIDNLIGTIKPGSFADLVVVDSPDSLNIEEVFCSGLPSEDLDEEHSFRSSYDESLSRRIPRRKLTGKDLNYLPPDFDRETVKIRSISLNQENRFTELNEREISVDRQELKLSEIDEDLLYLVCASRIDNEKVGLGFLEGYGLREGALAVSIAHDHHGVVALGKRKSDVLKAANWVIEQQGGIVFVKESKVVAGLPLPLAGLMAMENYVKVRRKIDDIEKALRDNGATWNEPLFLSFWLGMEVAPYYRITERGLLNTDDYSILDSVLV</sequence>
<comment type="catalytic activity">
    <reaction evidence="4">
        <text>adenine + H2O + H(+) = hypoxanthine + NH4(+)</text>
        <dbReference type="Rhea" id="RHEA:23688"/>
        <dbReference type="ChEBI" id="CHEBI:15377"/>
        <dbReference type="ChEBI" id="CHEBI:15378"/>
        <dbReference type="ChEBI" id="CHEBI:16708"/>
        <dbReference type="ChEBI" id="CHEBI:17368"/>
        <dbReference type="ChEBI" id="CHEBI:28938"/>
        <dbReference type="EC" id="3.5.4.2"/>
    </reaction>
</comment>
<comment type="similarity">
    <text evidence="1">Belongs to the metallo-dependent hydrolases superfamily. Adenine deaminase family.</text>
</comment>
<dbReference type="SUPFAM" id="SSF51338">
    <property type="entry name" value="Composite domain of metallo-dependent hydrolases"/>
    <property type="match status" value="1"/>
</dbReference>
<reference evidence="7" key="1">
    <citation type="journal article" date="2013" name="Syst. Appl. Microbiol.">
        <title>New insights into the archaeal diversity of a hypersaline microbial mat obtained by a metagenomic approach.</title>
        <authorList>
            <person name="Lopez-Lopez A."/>
            <person name="Richter M."/>
            <person name="Pena A."/>
            <person name="Tamames J."/>
            <person name="Rossello-Mora R."/>
        </authorList>
    </citation>
    <scope>NUCLEOTIDE SEQUENCE</scope>
</reference>
<evidence type="ECO:0000256" key="4">
    <source>
        <dbReference type="ARBA" id="ARBA00047720"/>
    </source>
</evidence>
<dbReference type="Pfam" id="PF13382">
    <property type="entry name" value="Adenine_deam_C"/>
    <property type="match status" value="1"/>
</dbReference>
<name>M1QB01_9ZZZZ</name>
<evidence type="ECO:0000313" key="7">
    <source>
        <dbReference type="EMBL" id="AGF93163.1"/>
    </source>
</evidence>
<dbReference type="InterPro" id="IPR011059">
    <property type="entry name" value="Metal-dep_hydrolase_composite"/>
</dbReference>
<dbReference type="Gene3D" id="2.30.40.10">
    <property type="entry name" value="Urease, subunit C, domain 1"/>
    <property type="match status" value="1"/>
</dbReference>
<dbReference type="SUPFAM" id="SSF51556">
    <property type="entry name" value="Metallo-dependent hydrolases"/>
    <property type="match status" value="1"/>
</dbReference>
<keyword evidence="3" id="KW-0378">Hydrolase</keyword>
<dbReference type="GO" id="GO:0000034">
    <property type="term" value="F:adenine deaminase activity"/>
    <property type="evidence" value="ECO:0007669"/>
    <property type="project" value="UniProtKB-EC"/>
</dbReference>
<evidence type="ECO:0000259" key="5">
    <source>
        <dbReference type="Pfam" id="PF01979"/>
    </source>
</evidence>
<feature type="domain" description="Amidohydrolase-related" evidence="5">
    <location>
        <begin position="227"/>
        <end position="335"/>
    </location>
</feature>
<feature type="domain" description="Adenine deaminase C-terminal" evidence="6">
    <location>
        <begin position="394"/>
        <end position="557"/>
    </location>
</feature>
<dbReference type="PANTHER" id="PTHR11113">
    <property type="entry name" value="N-ACETYLGLUCOSAMINE-6-PHOSPHATE DEACETYLASE"/>
    <property type="match status" value="1"/>
</dbReference>
<dbReference type="InterPro" id="IPR032466">
    <property type="entry name" value="Metal_Hydrolase"/>
</dbReference>
<dbReference type="InterPro" id="IPR026912">
    <property type="entry name" value="Adenine_deam_C"/>
</dbReference>
<dbReference type="AlphaFoldDB" id="M1QB01"/>
<dbReference type="EC" id="3.5.4.2" evidence="2"/>
<dbReference type="EMBL" id="JX684083">
    <property type="protein sequence ID" value="AGF93163.1"/>
    <property type="molecule type" value="Genomic_DNA"/>
</dbReference>
<protein>
    <recommendedName>
        <fullName evidence="2">adenine deaminase</fullName>
        <ecNumber evidence="2">3.5.4.2</ecNumber>
    </recommendedName>
</protein>
<feature type="domain" description="Amidohydrolase-related" evidence="5">
    <location>
        <begin position="48"/>
        <end position="145"/>
    </location>
</feature>
<evidence type="ECO:0000256" key="2">
    <source>
        <dbReference type="ARBA" id="ARBA00012782"/>
    </source>
</evidence>
<gene>
    <name evidence="7" type="ORF">FLSS-18_0028</name>
</gene>
<proteinExistence type="inferred from homology"/>
<dbReference type="PANTHER" id="PTHR11113:SF2">
    <property type="entry name" value="ADENINE DEAMINASE"/>
    <property type="match status" value="1"/>
</dbReference>
<dbReference type="Gene3D" id="3.20.20.140">
    <property type="entry name" value="Metal-dependent hydrolases"/>
    <property type="match status" value="1"/>
</dbReference>
<evidence type="ECO:0000256" key="1">
    <source>
        <dbReference type="ARBA" id="ARBA00006773"/>
    </source>
</evidence>
<dbReference type="Pfam" id="PF01979">
    <property type="entry name" value="Amidohydro_1"/>
    <property type="match status" value="2"/>
</dbReference>
<organism evidence="7">
    <name type="scientific">uncultured organism</name>
    <dbReference type="NCBI Taxonomy" id="155900"/>
    <lineage>
        <taxon>unclassified sequences</taxon>
        <taxon>environmental samples</taxon>
    </lineage>
</organism>
<accession>M1QB01</accession>
<evidence type="ECO:0000256" key="3">
    <source>
        <dbReference type="ARBA" id="ARBA00022801"/>
    </source>
</evidence>